<name>A0A1G8SBT7_9BACI</name>
<dbReference type="AlphaFoldDB" id="A0A1G8SBT7"/>
<dbReference type="STRING" id="86666.SAMN04490247_1369"/>
<dbReference type="Pfam" id="PF02826">
    <property type="entry name" value="2-Hacid_dh_C"/>
    <property type="match status" value="1"/>
</dbReference>
<dbReference type="SUPFAM" id="SSF52283">
    <property type="entry name" value="Formate/glycerate dehydrogenase catalytic domain-like"/>
    <property type="match status" value="1"/>
</dbReference>
<accession>A0A1G8SBT7</accession>
<keyword evidence="3" id="KW-0520">NAD</keyword>
<dbReference type="InterPro" id="IPR006139">
    <property type="entry name" value="D-isomer_2_OHA_DH_cat_dom"/>
</dbReference>
<dbReference type="Gene3D" id="3.40.50.720">
    <property type="entry name" value="NAD(P)-binding Rossmann-like Domain"/>
    <property type="match status" value="2"/>
</dbReference>
<dbReference type="SUPFAM" id="SSF51735">
    <property type="entry name" value="NAD(P)-binding Rossmann-fold domains"/>
    <property type="match status" value="1"/>
</dbReference>
<evidence type="ECO:0000256" key="3">
    <source>
        <dbReference type="ARBA" id="ARBA00023027"/>
    </source>
</evidence>
<dbReference type="Proteomes" id="UP000199225">
    <property type="component" value="Unassembled WGS sequence"/>
</dbReference>
<comment type="similarity">
    <text evidence="1 4">Belongs to the D-isomer specific 2-hydroxyacid dehydrogenase family.</text>
</comment>
<dbReference type="InterPro" id="IPR036291">
    <property type="entry name" value="NAD(P)-bd_dom_sf"/>
</dbReference>
<evidence type="ECO:0000256" key="4">
    <source>
        <dbReference type="RuleBase" id="RU003719"/>
    </source>
</evidence>
<proteinExistence type="inferred from homology"/>
<dbReference type="GO" id="GO:0016616">
    <property type="term" value="F:oxidoreductase activity, acting on the CH-OH group of donors, NAD or NADP as acceptor"/>
    <property type="evidence" value="ECO:0007669"/>
    <property type="project" value="InterPro"/>
</dbReference>
<evidence type="ECO:0000313" key="7">
    <source>
        <dbReference type="EMBL" id="SDJ26678.1"/>
    </source>
</evidence>
<dbReference type="PANTHER" id="PTHR43333:SF1">
    <property type="entry name" value="D-ISOMER SPECIFIC 2-HYDROXYACID DEHYDROGENASE NAD-BINDING DOMAIN-CONTAINING PROTEIN"/>
    <property type="match status" value="1"/>
</dbReference>
<dbReference type="OrthoDB" id="9805416at2"/>
<gene>
    <name evidence="7" type="ORF">SAMN04490247_1369</name>
</gene>
<evidence type="ECO:0000259" key="6">
    <source>
        <dbReference type="Pfam" id="PF02826"/>
    </source>
</evidence>
<reference evidence="8" key="1">
    <citation type="submission" date="2016-10" db="EMBL/GenBank/DDBJ databases">
        <authorList>
            <person name="Varghese N."/>
            <person name="Submissions S."/>
        </authorList>
    </citation>
    <scope>NUCLEOTIDE SEQUENCE [LARGE SCALE GENOMIC DNA]</scope>
    <source>
        <strain evidence="8">DSM 4771</strain>
    </source>
</reference>
<dbReference type="GO" id="GO:0051287">
    <property type="term" value="F:NAD binding"/>
    <property type="evidence" value="ECO:0007669"/>
    <property type="project" value="InterPro"/>
</dbReference>
<evidence type="ECO:0000256" key="2">
    <source>
        <dbReference type="ARBA" id="ARBA00023002"/>
    </source>
</evidence>
<dbReference type="InterPro" id="IPR006140">
    <property type="entry name" value="D-isomer_DH_NAD-bd"/>
</dbReference>
<feature type="domain" description="D-isomer specific 2-hydroxyacid dehydrogenase catalytic" evidence="5">
    <location>
        <begin position="15"/>
        <end position="306"/>
    </location>
</feature>
<sequence length="309" mass="35610">MKLLLTGAFPYTREQMERLRRRGFDISFIQNERDPLTIRPEEVEVVVCNGLFLYHDISLFTNLSAIHLTSAGTDRVPVDYIQEKGIQLYRAEGVYSIPMAEWVILKLLEIYKNSHRFYYNQMNRKWEKERGLLELPGKRAAIIGYGSVGKEVAKRLRGFGLHITGLGRRAHCTNEELDEYHRIDQLENVLAKSDIAILTLPLSNETRHLFDEDKLSMMKERSVLINVSRGGIIDEKALAQALREGRFLGVALDVFEQEPLPEESPLWDMDEVLVTPHNSFVSDRTQQRLFDLIETNLTTLSKNRDCTVS</sequence>
<dbReference type="EMBL" id="FNEV01000003">
    <property type="protein sequence ID" value="SDJ26678.1"/>
    <property type="molecule type" value="Genomic_DNA"/>
</dbReference>
<evidence type="ECO:0000259" key="5">
    <source>
        <dbReference type="Pfam" id="PF00389"/>
    </source>
</evidence>
<keyword evidence="8" id="KW-1185">Reference proteome</keyword>
<keyword evidence="2 4" id="KW-0560">Oxidoreductase</keyword>
<dbReference type="Pfam" id="PF00389">
    <property type="entry name" value="2-Hacid_dh"/>
    <property type="match status" value="1"/>
</dbReference>
<dbReference type="PANTHER" id="PTHR43333">
    <property type="entry name" value="2-HACID_DH_C DOMAIN-CONTAINING PROTEIN"/>
    <property type="match status" value="1"/>
</dbReference>
<dbReference type="RefSeq" id="WP_093193123.1">
    <property type="nucleotide sequence ID" value="NZ_FNEV01000003.1"/>
</dbReference>
<evidence type="ECO:0000313" key="8">
    <source>
        <dbReference type="Proteomes" id="UP000199225"/>
    </source>
</evidence>
<feature type="domain" description="D-isomer specific 2-hydroxyacid dehydrogenase NAD-binding" evidence="6">
    <location>
        <begin position="107"/>
        <end position="278"/>
    </location>
</feature>
<organism evidence="7 8">
    <name type="scientific">Salimicrobium halophilum</name>
    <dbReference type="NCBI Taxonomy" id="86666"/>
    <lineage>
        <taxon>Bacteria</taxon>
        <taxon>Bacillati</taxon>
        <taxon>Bacillota</taxon>
        <taxon>Bacilli</taxon>
        <taxon>Bacillales</taxon>
        <taxon>Bacillaceae</taxon>
        <taxon>Salimicrobium</taxon>
    </lineage>
</organism>
<protein>
    <submittedName>
        <fullName evidence="7">Phosphoglycerate dehydrogenase</fullName>
    </submittedName>
</protein>
<evidence type="ECO:0000256" key="1">
    <source>
        <dbReference type="ARBA" id="ARBA00005854"/>
    </source>
</evidence>